<protein>
    <submittedName>
        <fullName evidence="1">Sporulation-control protein</fullName>
    </submittedName>
</protein>
<proteinExistence type="predicted"/>
<gene>
    <name evidence="1" type="ORF">SAMN05421806_13320</name>
</gene>
<dbReference type="OrthoDB" id="3431481at2"/>
<dbReference type="Pfam" id="PF07070">
    <property type="entry name" value="Spo0M"/>
    <property type="match status" value="1"/>
</dbReference>
<dbReference type="InterPro" id="IPR009776">
    <property type="entry name" value="Spore_0_M"/>
</dbReference>
<dbReference type="AlphaFoldDB" id="A0A1G9JPD7"/>
<evidence type="ECO:0000313" key="2">
    <source>
        <dbReference type="Proteomes" id="UP000199155"/>
    </source>
</evidence>
<accession>A0A1G9JPD7</accession>
<dbReference type="RefSeq" id="WP_093618230.1">
    <property type="nucleotide sequence ID" value="NZ_FNFF01000033.1"/>
</dbReference>
<keyword evidence="2" id="KW-1185">Reference proteome</keyword>
<dbReference type="PANTHER" id="PTHR40053">
    <property type="entry name" value="SPORULATION-CONTROL PROTEIN SPO0M"/>
    <property type="match status" value="1"/>
</dbReference>
<reference evidence="1 2" key="1">
    <citation type="submission" date="2016-10" db="EMBL/GenBank/DDBJ databases">
        <authorList>
            <person name="de Groot N.N."/>
        </authorList>
    </citation>
    <scope>NUCLEOTIDE SEQUENCE [LARGE SCALE GENOMIC DNA]</scope>
    <source>
        <strain evidence="1 2">CGMCC 4.5727</strain>
    </source>
</reference>
<dbReference type="STRING" id="417292.SAMN05421806_13320"/>
<dbReference type="Proteomes" id="UP000199155">
    <property type="component" value="Unassembled WGS sequence"/>
</dbReference>
<organism evidence="1 2">
    <name type="scientific">Streptomyces indicus</name>
    <dbReference type="NCBI Taxonomy" id="417292"/>
    <lineage>
        <taxon>Bacteria</taxon>
        <taxon>Bacillati</taxon>
        <taxon>Actinomycetota</taxon>
        <taxon>Actinomycetes</taxon>
        <taxon>Kitasatosporales</taxon>
        <taxon>Streptomycetaceae</taxon>
        <taxon>Streptomyces</taxon>
    </lineage>
</organism>
<evidence type="ECO:0000313" key="1">
    <source>
        <dbReference type="EMBL" id="SDL38994.1"/>
    </source>
</evidence>
<dbReference type="EMBL" id="FNFF01000033">
    <property type="protein sequence ID" value="SDL38994.1"/>
    <property type="molecule type" value="Genomic_DNA"/>
</dbReference>
<name>A0A1G9JPD7_9ACTN</name>
<dbReference type="PANTHER" id="PTHR40053:SF1">
    <property type="entry name" value="SPORULATION-CONTROL PROTEIN SPO0M"/>
    <property type="match status" value="1"/>
</dbReference>
<sequence length="310" mass="32296">MVFKRLLGSLGVGGPTIDTVLDSGPVRPGEVLCGQVHVKGGSADFDIDHIAVELVACVEAEQEHGEAEGLMVFGRHVVGGGFRLVEAVEHAVPFQVTLPYETPVSELHGQPLGIALGVRAELSVKGARDKGDLDPLAIAPLPVQEAILENLGHLGFGFRSADLELGRIRGTAQQLPFRQELELAAPARYAHAVGEIEMTFLAGPGGMEVVLGADRRGGLPASGHDSLTLFTVSLEGVEQVDWNAEVDGWVKRLIERRASCEQGGGYRHAGRGRSGRAAAGAAGLAAGVAAGVVAAEVVDEVGDLFEGDEA</sequence>